<evidence type="ECO:0000256" key="5">
    <source>
        <dbReference type="ARBA" id="ARBA00023242"/>
    </source>
</evidence>
<keyword evidence="4" id="KW-0862">Zinc</keyword>
<evidence type="ECO:0000256" key="1">
    <source>
        <dbReference type="ARBA" id="ARBA00004123"/>
    </source>
</evidence>
<dbReference type="OrthoDB" id="118710at2759"/>
<dbReference type="Proteomes" id="UP000237271">
    <property type="component" value="Unassembled WGS sequence"/>
</dbReference>
<keyword evidence="5" id="KW-0539">Nucleus</keyword>
<protein>
    <submittedName>
        <fullName evidence="6">Uncharacterized protein</fullName>
    </submittedName>
</protein>
<evidence type="ECO:0000256" key="4">
    <source>
        <dbReference type="ARBA" id="ARBA00022833"/>
    </source>
</evidence>
<comment type="caution">
    <text evidence="6">The sequence shown here is derived from an EMBL/GenBank/DDBJ whole genome shotgun (WGS) entry which is preliminary data.</text>
</comment>
<name>A0A2P4XBR8_9STRA</name>
<dbReference type="AlphaFoldDB" id="A0A2P4XBR8"/>
<dbReference type="EMBL" id="NCKW01015474">
    <property type="protein sequence ID" value="POM62997.1"/>
    <property type="molecule type" value="Genomic_DNA"/>
</dbReference>
<sequence>MHTSAILEDPWLLESIRFITQELAGVILDVPGATQIRADIVCATAELRASLKSRIRSSCQFFCITTDIWTSKRAQSYMSFTLHYVGEGFTLCSWVLEVEAFPAGFMGVNNMSCIAHSLHLVLGAALARQKEDAVAIDAAATDTEVLVADSRQTVMGCSNRLLCSIHRVKKTN</sequence>
<evidence type="ECO:0000313" key="7">
    <source>
        <dbReference type="Proteomes" id="UP000237271"/>
    </source>
</evidence>
<dbReference type="GO" id="GO:0008270">
    <property type="term" value="F:zinc ion binding"/>
    <property type="evidence" value="ECO:0007669"/>
    <property type="project" value="UniProtKB-KW"/>
</dbReference>
<evidence type="ECO:0000256" key="3">
    <source>
        <dbReference type="ARBA" id="ARBA00022771"/>
    </source>
</evidence>
<reference evidence="6 7" key="1">
    <citation type="journal article" date="2017" name="Genome Biol. Evol.">
        <title>Phytophthora megakarya and P. palmivora, closely related causal agents of cacao black pod rot, underwent increases in genome sizes and gene numbers by different mechanisms.</title>
        <authorList>
            <person name="Ali S.S."/>
            <person name="Shao J."/>
            <person name="Lary D.J."/>
            <person name="Kronmiller B."/>
            <person name="Shen D."/>
            <person name="Strem M.D."/>
            <person name="Amoako-Attah I."/>
            <person name="Akrofi A.Y."/>
            <person name="Begoude B.A."/>
            <person name="Ten Hoopen G.M."/>
            <person name="Coulibaly K."/>
            <person name="Kebe B.I."/>
            <person name="Melnick R.L."/>
            <person name="Guiltinan M.J."/>
            <person name="Tyler B.M."/>
            <person name="Meinhardt L.W."/>
            <person name="Bailey B.A."/>
        </authorList>
    </citation>
    <scope>NUCLEOTIDE SEQUENCE [LARGE SCALE GENOMIC DNA]</scope>
    <source>
        <strain evidence="7">sbr112.9</strain>
    </source>
</reference>
<proteinExistence type="predicted"/>
<gene>
    <name evidence="6" type="ORF">PHPALM_27778</name>
</gene>
<accession>A0A2P4XBR8</accession>
<dbReference type="InterPro" id="IPR052035">
    <property type="entry name" value="ZnF_BED_domain_contain"/>
</dbReference>
<dbReference type="PANTHER" id="PTHR46481:SF10">
    <property type="entry name" value="ZINC FINGER BED DOMAIN-CONTAINING PROTEIN 39"/>
    <property type="match status" value="1"/>
</dbReference>
<keyword evidence="7" id="KW-1185">Reference proteome</keyword>
<evidence type="ECO:0000256" key="2">
    <source>
        <dbReference type="ARBA" id="ARBA00022723"/>
    </source>
</evidence>
<dbReference type="PANTHER" id="PTHR46481">
    <property type="entry name" value="ZINC FINGER BED DOMAIN-CONTAINING PROTEIN 4"/>
    <property type="match status" value="1"/>
</dbReference>
<comment type="subcellular location">
    <subcellularLocation>
        <location evidence="1">Nucleus</location>
    </subcellularLocation>
</comment>
<dbReference type="GO" id="GO:0005634">
    <property type="term" value="C:nucleus"/>
    <property type="evidence" value="ECO:0007669"/>
    <property type="project" value="UniProtKB-SubCell"/>
</dbReference>
<evidence type="ECO:0000313" key="6">
    <source>
        <dbReference type="EMBL" id="POM62997.1"/>
    </source>
</evidence>
<keyword evidence="3" id="KW-0863">Zinc-finger</keyword>
<organism evidence="6 7">
    <name type="scientific">Phytophthora palmivora</name>
    <dbReference type="NCBI Taxonomy" id="4796"/>
    <lineage>
        <taxon>Eukaryota</taxon>
        <taxon>Sar</taxon>
        <taxon>Stramenopiles</taxon>
        <taxon>Oomycota</taxon>
        <taxon>Peronosporomycetes</taxon>
        <taxon>Peronosporales</taxon>
        <taxon>Peronosporaceae</taxon>
        <taxon>Phytophthora</taxon>
    </lineage>
</organism>
<keyword evidence="2" id="KW-0479">Metal-binding</keyword>